<sequence length="189" mass="20786">MASKTTTTHTTVTETHSTPTEHQSVKKTLTSATGLDSSLQKKTYKYKTDAGEEVVVDLKDADVARPHARAVAGTALKSELTACTSTFTLEYLSSGAGASDATEIFVPYVHYPTGYRVTASDGHCTIEKHEGYDIVRHQPDKHDHKHRLVVERRVVKKDTTTSRISWFGHSNLPVYVALGVAIVTPYLAW</sequence>
<evidence type="ECO:0000259" key="4">
    <source>
        <dbReference type="Pfam" id="PF18564"/>
    </source>
</evidence>
<keyword evidence="1" id="KW-0378">Hydrolase</keyword>
<dbReference type="PANTHER" id="PTHR31308:SF5">
    <property type="entry name" value="ERGOSTERYL-BETA-GLUCOSIDASE"/>
    <property type="match status" value="1"/>
</dbReference>
<dbReference type="PANTHER" id="PTHR31308">
    <property type="match status" value="1"/>
</dbReference>
<dbReference type="OrthoDB" id="1887033at2759"/>
<proteinExistence type="predicted"/>
<dbReference type="Pfam" id="PF18564">
    <property type="entry name" value="Glyco_hydro_5_C"/>
    <property type="match status" value="1"/>
</dbReference>
<feature type="domain" description="Glycoside hydrolase family 5 C-terminal" evidence="4">
    <location>
        <begin position="65"/>
        <end position="150"/>
    </location>
</feature>
<feature type="region of interest" description="Disordered" evidence="3">
    <location>
        <begin position="1"/>
        <end position="26"/>
    </location>
</feature>
<organism evidence="5 6">
    <name type="scientific">Phytophthora boehmeriae</name>
    <dbReference type="NCBI Taxonomy" id="109152"/>
    <lineage>
        <taxon>Eukaryota</taxon>
        <taxon>Sar</taxon>
        <taxon>Stramenopiles</taxon>
        <taxon>Oomycota</taxon>
        <taxon>Peronosporomycetes</taxon>
        <taxon>Peronosporales</taxon>
        <taxon>Peronosporaceae</taxon>
        <taxon>Phytophthora</taxon>
    </lineage>
</organism>
<comment type="caution">
    <text evidence="5">The sequence shown here is derived from an EMBL/GenBank/DDBJ whole genome shotgun (WGS) entry which is preliminary data.</text>
</comment>
<evidence type="ECO:0000313" key="6">
    <source>
        <dbReference type="Proteomes" id="UP000693981"/>
    </source>
</evidence>
<feature type="compositionally biased region" description="Low complexity" evidence="3">
    <location>
        <begin position="1"/>
        <end position="22"/>
    </location>
</feature>
<keyword evidence="6" id="KW-1185">Reference proteome</keyword>
<protein>
    <recommendedName>
        <fullName evidence="4">Glycoside hydrolase family 5 C-terminal domain-containing protein</fullName>
    </recommendedName>
</protein>
<dbReference type="Proteomes" id="UP000693981">
    <property type="component" value="Unassembled WGS sequence"/>
</dbReference>
<dbReference type="GO" id="GO:0008422">
    <property type="term" value="F:beta-glucosidase activity"/>
    <property type="evidence" value="ECO:0007669"/>
    <property type="project" value="TreeGrafter"/>
</dbReference>
<evidence type="ECO:0000313" key="5">
    <source>
        <dbReference type="EMBL" id="KAG7386185.1"/>
    </source>
</evidence>
<gene>
    <name evidence="5" type="ORF">PHYBOEH_008769</name>
</gene>
<keyword evidence="2" id="KW-0326">Glycosidase</keyword>
<dbReference type="InterPro" id="IPR041036">
    <property type="entry name" value="GH5_C"/>
</dbReference>
<evidence type="ECO:0000256" key="3">
    <source>
        <dbReference type="SAM" id="MobiDB-lite"/>
    </source>
</evidence>
<dbReference type="AlphaFoldDB" id="A0A8T1VY25"/>
<dbReference type="EMBL" id="JAGDFL010000522">
    <property type="protein sequence ID" value="KAG7386185.1"/>
    <property type="molecule type" value="Genomic_DNA"/>
</dbReference>
<evidence type="ECO:0000256" key="2">
    <source>
        <dbReference type="ARBA" id="ARBA00023295"/>
    </source>
</evidence>
<name>A0A8T1VY25_9STRA</name>
<dbReference type="InterPro" id="IPR052066">
    <property type="entry name" value="Glycosphingolipid_Hydrolases"/>
</dbReference>
<accession>A0A8T1VY25</accession>
<evidence type="ECO:0000256" key="1">
    <source>
        <dbReference type="ARBA" id="ARBA00022801"/>
    </source>
</evidence>
<reference evidence="5" key="1">
    <citation type="submission" date="2021-02" db="EMBL/GenBank/DDBJ databases">
        <authorList>
            <person name="Palmer J.M."/>
        </authorList>
    </citation>
    <scope>NUCLEOTIDE SEQUENCE</scope>
    <source>
        <strain evidence="5">SCRP23</strain>
    </source>
</reference>